<reference evidence="2 3" key="1">
    <citation type="journal article" date="2013" name="BMC Genomics">
        <title>The miniature genome of a carnivorous plant Genlisea aurea contains a low number of genes and short non-coding sequences.</title>
        <authorList>
            <person name="Leushkin E.V."/>
            <person name="Sutormin R.A."/>
            <person name="Nabieva E.R."/>
            <person name="Penin A.A."/>
            <person name="Kondrashov A.S."/>
            <person name="Logacheva M.D."/>
        </authorList>
    </citation>
    <scope>NUCLEOTIDE SEQUENCE [LARGE SCALE GENOMIC DNA]</scope>
</reference>
<comment type="caution">
    <text evidence="2">The sequence shown here is derived from an EMBL/GenBank/DDBJ whole genome shotgun (WGS) entry which is preliminary data.</text>
</comment>
<name>S8C529_9LAMI</name>
<feature type="non-terminal residue" evidence="2">
    <location>
        <position position="267"/>
    </location>
</feature>
<dbReference type="Pfam" id="PF03372">
    <property type="entry name" value="Exo_endo_phos"/>
    <property type="match status" value="1"/>
</dbReference>
<dbReference type="Gene3D" id="3.60.10.10">
    <property type="entry name" value="Endonuclease/exonuclease/phosphatase"/>
    <property type="match status" value="1"/>
</dbReference>
<dbReference type="AlphaFoldDB" id="S8C529"/>
<dbReference type="SUPFAM" id="SSF56219">
    <property type="entry name" value="DNase I-like"/>
    <property type="match status" value="1"/>
</dbReference>
<protein>
    <recommendedName>
        <fullName evidence="1">Endonuclease/exonuclease/phosphatase domain-containing protein</fullName>
    </recommendedName>
</protein>
<dbReference type="PANTHER" id="PTHR33710">
    <property type="entry name" value="BNAC02G09200D PROTEIN"/>
    <property type="match status" value="1"/>
</dbReference>
<dbReference type="EMBL" id="AUSU01008296">
    <property type="protein sequence ID" value="EPS59531.1"/>
    <property type="molecule type" value="Genomic_DNA"/>
</dbReference>
<dbReference type="PANTHER" id="PTHR33710:SF86">
    <property type="entry name" value="VIRAL MOVEMENT PROTEIN"/>
    <property type="match status" value="1"/>
</dbReference>
<dbReference type="GO" id="GO:0003824">
    <property type="term" value="F:catalytic activity"/>
    <property type="evidence" value="ECO:0007669"/>
    <property type="project" value="InterPro"/>
</dbReference>
<proteinExistence type="predicted"/>
<evidence type="ECO:0000313" key="3">
    <source>
        <dbReference type="Proteomes" id="UP000015453"/>
    </source>
</evidence>
<gene>
    <name evidence="2" type="ORF">M569_15275</name>
</gene>
<organism evidence="2 3">
    <name type="scientific">Genlisea aurea</name>
    <dbReference type="NCBI Taxonomy" id="192259"/>
    <lineage>
        <taxon>Eukaryota</taxon>
        <taxon>Viridiplantae</taxon>
        <taxon>Streptophyta</taxon>
        <taxon>Embryophyta</taxon>
        <taxon>Tracheophyta</taxon>
        <taxon>Spermatophyta</taxon>
        <taxon>Magnoliopsida</taxon>
        <taxon>eudicotyledons</taxon>
        <taxon>Gunneridae</taxon>
        <taxon>Pentapetalae</taxon>
        <taxon>asterids</taxon>
        <taxon>lamiids</taxon>
        <taxon>Lamiales</taxon>
        <taxon>Lentibulariaceae</taxon>
        <taxon>Genlisea</taxon>
    </lineage>
</organism>
<feature type="non-terminal residue" evidence="2">
    <location>
        <position position="1"/>
    </location>
</feature>
<keyword evidence="3" id="KW-1185">Reference proteome</keyword>
<dbReference type="InterPro" id="IPR005135">
    <property type="entry name" value="Endo/exonuclease/phosphatase"/>
</dbReference>
<dbReference type="OrthoDB" id="1741802at2759"/>
<sequence length="267" mass="31425">LAKLHQQFSLPWLVVGDFNEVLKQEEHCSSILRSLSSMMKFKEALDDCELLDLGFSGNPFTWTNNRIHPHTVRARLDRFVANGQWISAPIYPNSSVKHLRYGGSDHCPIFLQLSDGEDHQGFSRSRSRFKFERIWCGKKACEGIIRDCWAHPQANPCPQSNLLRRLQNCRQQLRSWHRSTVGSITQRIRGVQDRISLLIEGHISEESRQEIRDCKAEQNELWSLDEQWWKQRSKAYWLKEGDKNNKFFHSVASQRRQRNRILRLKTI</sequence>
<accession>S8C529</accession>
<evidence type="ECO:0000313" key="2">
    <source>
        <dbReference type="EMBL" id="EPS59531.1"/>
    </source>
</evidence>
<dbReference type="InterPro" id="IPR036691">
    <property type="entry name" value="Endo/exonu/phosph_ase_sf"/>
</dbReference>
<evidence type="ECO:0000259" key="1">
    <source>
        <dbReference type="Pfam" id="PF03372"/>
    </source>
</evidence>
<feature type="domain" description="Endonuclease/exonuclease/phosphatase" evidence="1">
    <location>
        <begin position="5"/>
        <end position="106"/>
    </location>
</feature>
<dbReference type="Proteomes" id="UP000015453">
    <property type="component" value="Unassembled WGS sequence"/>
</dbReference>